<evidence type="ECO:0000256" key="2">
    <source>
        <dbReference type="ARBA" id="ARBA00023242"/>
    </source>
</evidence>
<keyword evidence="6" id="KW-1185">Reference proteome</keyword>
<dbReference type="Gene3D" id="1.10.1170.10">
    <property type="entry name" value="Inhibitor Of Apoptosis Protein (2mihbC-IAP-1), Chain A"/>
    <property type="match status" value="1"/>
</dbReference>
<dbReference type="GO" id="GO:0008270">
    <property type="term" value="F:zinc ion binding"/>
    <property type="evidence" value="ECO:0007669"/>
    <property type="project" value="InterPro"/>
</dbReference>
<comment type="subcellular location">
    <subcellularLocation>
        <location evidence="1">Nucleus</location>
    </subcellularLocation>
</comment>
<dbReference type="InterPro" id="IPR012935">
    <property type="entry name" value="NuBaID_N"/>
</dbReference>
<organism evidence="4 6">
    <name type="scientific">Pristionchus entomophagus</name>
    <dbReference type="NCBI Taxonomy" id="358040"/>
    <lineage>
        <taxon>Eukaryota</taxon>
        <taxon>Metazoa</taxon>
        <taxon>Ecdysozoa</taxon>
        <taxon>Nematoda</taxon>
        <taxon>Chromadorea</taxon>
        <taxon>Rhabditida</taxon>
        <taxon>Rhabditina</taxon>
        <taxon>Diplogasteromorpha</taxon>
        <taxon>Diplogasteroidea</taxon>
        <taxon>Neodiplogasteridae</taxon>
        <taxon>Pristionchus</taxon>
    </lineage>
</organism>
<name>A0AAV5TMP8_9BILA</name>
<comment type="caution">
    <text evidence="4">The sequence shown here is derived from an EMBL/GenBank/DDBJ whole genome shotgun (WGS) entry which is preliminary data.</text>
</comment>
<accession>A0AAV5TMP8</accession>
<gene>
    <name evidence="4" type="ORF">PENTCL1PPCAC_17840</name>
    <name evidence="5" type="ORF">PENTCL1PPCAC_30798</name>
</gene>
<reference evidence="4" key="1">
    <citation type="submission" date="2023-10" db="EMBL/GenBank/DDBJ databases">
        <title>Genome assembly of Pristionchus species.</title>
        <authorList>
            <person name="Yoshida K."/>
            <person name="Sommer R.J."/>
        </authorList>
    </citation>
    <scope>NUCLEOTIDE SEQUENCE</scope>
    <source>
        <strain evidence="4">RS0144</strain>
    </source>
</reference>
<dbReference type="Proteomes" id="UP001432027">
    <property type="component" value="Unassembled WGS sequence"/>
</dbReference>
<evidence type="ECO:0000259" key="3">
    <source>
        <dbReference type="Pfam" id="PF07967"/>
    </source>
</evidence>
<evidence type="ECO:0000313" key="4">
    <source>
        <dbReference type="EMBL" id="GMS95665.1"/>
    </source>
</evidence>
<keyword evidence="2" id="KW-0539">Nucleus</keyword>
<evidence type="ECO:0000313" key="6">
    <source>
        <dbReference type="Proteomes" id="UP001432027"/>
    </source>
</evidence>
<dbReference type="AlphaFoldDB" id="A0AAV5TMP8"/>
<dbReference type="EMBL" id="BTSX01000004">
    <property type="protein sequence ID" value="GMS95665.1"/>
    <property type="molecule type" value="Genomic_DNA"/>
</dbReference>
<feature type="domain" description="C3HC-type" evidence="3">
    <location>
        <begin position="46"/>
        <end position="134"/>
    </location>
</feature>
<dbReference type="GO" id="GO:0005634">
    <property type="term" value="C:nucleus"/>
    <property type="evidence" value="ECO:0007669"/>
    <property type="project" value="UniProtKB-SubCell"/>
</dbReference>
<sequence>MSKEDTDSNASTRIFGLKRKALDQINLLLGSGLTKRPKKEDALLEGFRKRLATFHAGKWKNDKELNPRRLAERGWRLLDATKKTIKCDACGFYLSSALPDITTVDVNVYNRCLKKVYESLETCHEKTCTAKSRRPNFFPHFNEKREIRDIFNARLDNMKGVRIFEGTEIMEEGLDSTIVTNLFPDESVDLRLKKLVVTGWEKEYSERVRCSLCLRSMTMDVSFVPSESHHSWCPYLDLNDGESQWRRALDAVSHTTTSLSNSLSNARRTLNLSLSSSSLSIE</sequence>
<dbReference type="SUPFAM" id="SSF57924">
    <property type="entry name" value="Inhibitor of apoptosis (IAP) repeat"/>
    <property type="match status" value="1"/>
</dbReference>
<dbReference type="EMBL" id="BTSX01000138">
    <property type="protein sequence ID" value="GMT08624.1"/>
    <property type="molecule type" value="Genomic_DNA"/>
</dbReference>
<dbReference type="Pfam" id="PF07967">
    <property type="entry name" value="zf-C3HC"/>
    <property type="match status" value="1"/>
</dbReference>
<evidence type="ECO:0000313" key="5">
    <source>
        <dbReference type="EMBL" id="GMT08624.1"/>
    </source>
</evidence>
<protein>
    <recommendedName>
        <fullName evidence="3">C3HC-type domain-containing protein</fullName>
    </recommendedName>
</protein>
<proteinExistence type="predicted"/>
<evidence type="ECO:0000256" key="1">
    <source>
        <dbReference type="ARBA" id="ARBA00004123"/>
    </source>
</evidence>